<reference evidence="1" key="1">
    <citation type="submission" date="2017-12" db="EMBL/GenBank/DDBJ databases">
        <title>FDA dAtabase for Regulatory Grade micrObial Sequences (FDA-ARGOS): Supporting development and validation of Infectious Disease Dx tests.</title>
        <authorList>
            <person name="Campos J."/>
            <person name="Goldberg B."/>
            <person name="Tallon L."/>
            <person name="Sadzewicz L."/>
            <person name="Sengamalay N."/>
            <person name="Ott S."/>
            <person name="Godinez A."/>
            <person name="Nagaraj S."/>
            <person name="Vyas G."/>
            <person name="Aluvathingal J."/>
            <person name="Nadendla S."/>
            <person name="Geyer C."/>
            <person name="Nandy P."/>
            <person name="Hobson J."/>
            <person name="Sichtig H."/>
        </authorList>
    </citation>
    <scope>NUCLEOTIDE SEQUENCE</scope>
    <source>
        <strain evidence="1">FDAARGOS_252</strain>
        <plasmid evidence="1">unnamed7</plasmid>
    </source>
</reference>
<proteinExistence type="predicted"/>
<geneLocation type="plasmid" evidence="1 2">
    <name>unnamed7</name>
</geneLocation>
<protein>
    <submittedName>
        <fullName evidence="1">Uncharacterized protein</fullName>
    </submittedName>
</protein>
<keyword evidence="2" id="KW-1185">Reference proteome</keyword>
<evidence type="ECO:0000313" key="2">
    <source>
        <dbReference type="Proteomes" id="UP000191257"/>
    </source>
</evidence>
<dbReference type="RefSeq" id="WP_080623426.1">
    <property type="nucleotide sequence ID" value="NZ_CAWMZI010000008.1"/>
</dbReference>
<dbReference type="KEGG" id="pye:A6J80_23395"/>
<accession>A0A1V0GZU3</accession>
<organism evidence="1 2">
    <name type="scientific">Paracoccus yeei</name>
    <dbReference type="NCBI Taxonomy" id="147645"/>
    <lineage>
        <taxon>Bacteria</taxon>
        <taxon>Pseudomonadati</taxon>
        <taxon>Pseudomonadota</taxon>
        <taxon>Alphaproteobacteria</taxon>
        <taxon>Rhodobacterales</taxon>
        <taxon>Paracoccaceae</taxon>
        <taxon>Paracoccus</taxon>
    </lineage>
</organism>
<keyword evidence="1" id="KW-0614">Plasmid</keyword>
<dbReference type="Proteomes" id="UP000191257">
    <property type="component" value="Plasmid unnamed7"/>
</dbReference>
<evidence type="ECO:0000313" key="1">
    <source>
        <dbReference type="EMBL" id="ARC39209.1"/>
    </source>
</evidence>
<sequence>MRRWKKFKLMMRRAKKYEPFEELNEVTPLLIFARARLEKIGSPAALRWSEEIATIEDQIFTKLQEWKDDPAAVDPRVSAQSDEVTQAKPLINLANQFAEMKIAAELLLKSKGVIIE</sequence>
<gene>
    <name evidence="1" type="ORF">A6J80_23395</name>
</gene>
<dbReference type="EMBL" id="CP020447">
    <property type="protein sequence ID" value="ARC39209.1"/>
    <property type="molecule type" value="Genomic_DNA"/>
</dbReference>
<name>A0A1V0GZU3_9RHOB</name>
<dbReference type="AlphaFoldDB" id="A0A1V0GZU3"/>